<dbReference type="PANTHER" id="PTHR10127:SF883">
    <property type="entry name" value="ZINC METALLOPROTEINASE NAS-8"/>
    <property type="match status" value="1"/>
</dbReference>
<feature type="binding site" evidence="1">
    <location>
        <position position="172"/>
    </location>
    <ligand>
        <name>Zn(2+)</name>
        <dbReference type="ChEBI" id="CHEBI:29105"/>
        <note>catalytic</note>
    </ligand>
</feature>
<name>A0A1W0WLL7_HYPEX</name>
<dbReference type="InterPro" id="IPR006026">
    <property type="entry name" value="Peptidase_Metallo"/>
</dbReference>
<feature type="domain" description="Peptidase M12A" evidence="4">
    <location>
        <begin position="66"/>
        <end position="265"/>
    </location>
</feature>
<feature type="binding site" evidence="1">
    <location>
        <position position="166"/>
    </location>
    <ligand>
        <name>Zn(2+)</name>
        <dbReference type="ChEBI" id="CHEBI:29105"/>
        <note>catalytic</note>
    </ligand>
</feature>
<dbReference type="InterPro" id="IPR034035">
    <property type="entry name" value="Astacin-like_dom"/>
</dbReference>
<dbReference type="OrthoDB" id="291007at2759"/>
<keyword evidence="1 2" id="KW-0862">Zinc</keyword>
<dbReference type="SMART" id="SM00235">
    <property type="entry name" value="ZnMc"/>
    <property type="match status" value="1"/>
</dbReference>
<evidence type="ECO:0000259" key="4">
    <source>
        <dbReference type="PROSITE" id="PS51864"/>
    </source>
</evidence>
<dbReference type="EMBL" id="MTYJ01000078">
    <property type="protein sequence ID" value="OQV16098.1"/>
    <property type="molecule type" value="Genomic_DNA"/>
</dbReference>
<dbReference type="InterPro" id="IPR024079">
    <property type="entry name" value="MetalloPept_cat_dom_sf"/>
</dbReference>
<dbReference type="GO" id="GO:0006508">
    <property type="term" value="P:proteolysis"/>
    <property type="evidence" value="ECO:0007669"/>
    <property type="project" value="UniProtKB-KW"/>
</dbReference>
<comment type="caution">
    <text evidence="5">The sequence shown here is derived from an EMBL/GenBank/DDBJ whole genome shotgun (WGS) entry which is preliminary data.</text>
</comment>
<keyword evidence="1 2" id="KW-0482">Metalloprotease</keyword>
<evidence type="ECO:0000256" key="3">
    <source>
        <dbReference type="SAM" id="MobiDB-lite"/>
    </source>
</evidence>
<evidence type="ECO:0000313" key="5">
    <source>
        <dbReference type="EMBL" id="OQV16098.1"/>
    </source>
</evidence>
<dbReference type="Proteomes" id="UP000192578">
    <property type="component" value="Unassembled WGS sequence"/>
</dbReference>
<dbReference type="Gene3D" id="3.40.390.10">
    <property type="entry name" value="Collagenase (Catalytic Domain)"/>
    <property type="match status" value="1"/>
</dbReference>
<sequence length="490" mass="54217">MMSNGLGNLWKNVILYCAILMKIKSAPVSDLNVQSGPPVLDTHLFQGDVLGMERDSSPELIGVGKNGIVGDAYRWPKENGVVSVPYTISTAFLPGPATLIRKAMKVFADETCIRFIPRTTQQNYLKITAPPSQCSSYIGRVGGAQDVRLSMACLQSAGIIEHELMHALGFYHEQARADRDKYVDINYANIAEDDKVQFDTFPSSVTFNQEYDFLSVMHYDKYAFAVDKNVWTIQPKKAYDNAIIGQRIGLSPTDIAKINLMYNCENTDSDNNDLATIEMSTTTQTSTMRSSTTTTATATRKSSTRRSSSSTLAFKAAQQIAGGCCTSDFHICAESLPEDCWEDEHPGGRNVLLSCKKGEDPIMIVECPADCRSVEGQNSFCAYQRRRQTGTTTTARATTSVTKILRSTGKKTPALVMDNYGQISGEMMTTDLIRALGLPNRVSDILVDNNYRNVDDIRLLTKKQLMTEPISLTERDSSLLAQRLNLNFQN</sequence>
<evidence type="ECO:0000313" key="6">
    <source>
        <dbReference type="Proteomes" id="UP000192578"/>
    </source>
</evidence>
<feature type="binding site" evidence="1">
    <location>
        <position position="162"/>
    </location>
    <ligand>
        <name>Zn(2+)</name>
        <dbReference type="ChEBI" id="CHEBI:29105"/>
        <note>catalytic</note>
    </ligand>
</feature>
<organism evidence="5 6">
    <name type="scientific">Hypsibius exemplaris</name>
    <name type="common">Freshwater tardigrade</name>
    <dbReference type="NCBI Taxonomy" id="2072580"/>
    <lineage>
        <taxon>Eukaryota</taxon>
        <taxon>Metazoa</taxon>
        <taxon>Ecdysozoa</taxon>
        <taxon>Tardigrada</taxon>
        <taxon>Eutardigrada</taxon>
        <taxon>Parachela</taxon>
        <taxon>Hypsibioidea</taxon>
        <taxon>Hypsibiidae</taxon>
        <taxon>Hypsibius</taxon>
    </lineage>
</organism>
<evidence type="ECO:0000256" key="1">
    <source>
        <dbReference type="PROSITE-ProRule" id="PRU01211"/>
    </source>
</evidence>
<dbReference type="EC" id="3.4.24.-" evidence="2"/>
<dbReference type="GO" id="GO:0004222">
    <property type="term" value="F:metalloendopeptidase activity"/>
    <property type="evidence" value="ECO:0007669"/>
    <property type="project" value="UniProtKB-UniRule"/>
</dbReference>
<feature type="region of interest" description="Disordered" evidence="3">
    <location>
        <begin position="283"/>
        <end position="307"/>
    </location>
</feature>
<dbReference type="Pfam" id="PF01400">
    <property type="entry name" value="Astacin"/>
    <property type="match status" value="1"/>
</dbReference>
<feature type="active site" evidence="1">
    <location>
        <position position="163"/>
    </location>
</feature>
<keyword evidence="6" id="KW-1185">Reference proteome</keyword>
<dbReference type="GO" id="GO:0008270">
    <property type="term" value="F:zinc ion binding"/>
    <property type="evidence" value="ECO:0007669"/>
    <property type="project" value="UniProtKB-UniRule"/>
</dbReference>
<keyword evidence="1 2" id="KW-0378">Hydrolase</keyword>
<comment type="cofactor">
    <cofactor evidence="1 2">
        <name>Zn(2+)</name>
        <dbReference type="ChEBI" id="CHEBI:29105"/>
    </cofactor>
    <text evidence="1 2">Binds 1 zinc ion per subunit.</text>
</comment>
<dbReference type="CDD" id="cd04280">
    <property type="entry name" value="ZnMc_astacin_like"/>
    <property type="match status" value="1"/>
</dbReference>
<dbReference type="PRINTS" id="PR00480">
    <property type="entry name" value="ASTACIN"/>
</dbReference>
<comment type="caution">
    <text evidence="1">Lacks conserved residue(s) required for the propagation of feature annotation.</text>
</comment>
<dbReference type="PANTHER" id="PTHR10127">
    <property type="entry name" value="DISCOIDIN, CUB, EGF, LAMININ , AND ZINC METALLOPROTEASE DOMAIN CONTAINING"/>
    <property type="match status" value="1"/>
</dbReference>
<dbReference type="PROSITE" id="PS51864">
    <property type="entry name" value="ASTACIN"/>
    <property type="match status" value="1"/>
</dbReference>
<proteinExistence type="predicted"/>
<reference evidence="6" key="1">
    <citation type="submission" date="2017-01" db="EMBL/GenBank/DDBJ databases">
        <title>Comparative genomics of anhydrobiosis in the tardigrade Hypsibius dujardini.</title>
        <authorList>
            <person name="Yoshida Y."/>
            <person name="Koutsovoulos G."/>
            <person name="Laetsch D."/>
            <person name="Stevens L."/>
            <person name="Kumar S."/>
            <person name="Horikawa D."/>
            <person name="Ishino K."/>
            <person name="Komine S."/>
            <person name="Tomita M."/>
            <person name="Blaxter M."/>
            <person name="Arakawa K."/>
        </authorList>
    </citation>
    <scope>NUCLEOTIDE SEQUENCE [LARGE SCALE GENOMIC DNA]</scope>
    <source>
        <strain evidence="6">Z151</strain>
    </source>
</reference>
<dbReference type="InterPro" id="IPR001506">
    <property type="entry name" value="Peptidase_M12A"/>
</dbReference>
<dbReference type="AlphaFoldDB" id="A0A1W0WLL7"/>
<keyword evidence="1 2" id="KW-0645">Protease</keyword>
<evidence type="ECO:0000256" key="2">
    <source>
        <dbReference type="RuleBase" id="RU361183"/>
    </source>
</evidence>
<protein>
    <recommendedName>
        <fullName evidence="2">Metalloendopeptidase</fullName>
        <ecNumber evidence="2">3.4.24.-</ecNumber>
    </recommendedName>
</protein>
<keyword evidence="1 2" id="KW-0479">Metal-binding</keyword>
<gene>
    <name evidence="5" type="ORF">BV898_09734</name>
</gene>
<dbReference type="SUPFAM" id="SSF55486">
    <property type="entry name" value="Metalloproteases ('zincins'), catalytic domain"/>
    <property type="match status" value="1"/>
</dbReference>
<accession>A0A1W0WLL7</accession>